<name>A0ABU9GFY9_COBMA</name>
<evidence type="ECO:0000256" key="4">
    <source>
        <dbReference type="ARBA" id="ARBA00022475"/>
    </source>
</evidence>
<protein>
    <submittedName>
        <fullName evidence="9">Choline BCCT transporter BetT</fullName>
    </submittedName>
</protein>
<comment type="caution">
    <text evidence="9">The sequence shown here is derived from an EMBL/GenBank/DDBJ whole genome shotgun (WGS) entry which is preliminary data.</text>
</comment>
<keyword evidence="3" id="KW-0813">Transport</keyword>
<dbReference type="EMBL" id="JBAKAP010000011">
    <property type="protein sequence ID" value="MEL0617394.1"/>
    <property type="molecule type" value="Genomic_DNA"/>
</dbReference>
<gene>
    <name evidence="9" type="primary">betT</name>
    <name evidence="9" type="ORF">V6243_11175</name>
</gene>
<sequence length="665" mass="73078">MSENADQPTVAKINPPVFFGSAVVILAFVIFTVSMPETANVVFGHVQTWIIDTVGWFYLLAMGLFVVFTLGLAFSKSGDIKLGPDHSEPDFSYGSWFAMLFSAGMGIGLMFYGVAEPVFHFTAPPVGDAGTVEAAREAMKTTFFHWGIHAWGVYAVVALALAYFSFRHNLPLRISSALYPLIGKRIHGPIGHAVDIFAVFGTMFGVATSLGLGVLQVSSGLHYLFDIDNSLTTQVILIAIITGLATISVVMGLDGGIRRLSELNLGLALALMLFVLCVGPTIFLLQTLIQNIGGYLSEVVDKTFNMFAYIPEDGPSEWLGGWTLFYWGWWIAWSPFVGMFIARVSRGRTIREFVYGVLFVPMGFTFMWLTFFGDSALHLLMTDAAGNLAEAVSADASVALFKFLELFPFGSVTSLLATVLVVTFFVTSSDSGSLVIDMLTSKEGDESPVWQRIFWAVSEGFVAVALLMAGGLGALQTASLASALPFAIILMFVCYGLLKALRLEGVKQRSMQHLSNTPGHTAGGARSWQKRVQTLVETPQQKNVEQYLSDVVTPALSDVAKEFEAQGLDVRVNDEDDRSYLQVSHGDEIDFIYGVRVREYAAPAFALRNVKRKGTSDVERQYRAEVFLREGGQTYDLMGYTKEQVIGDVLDQYEKHMHFLHMARN</sequence>
<feature type="transmembrane region" description="Helical" evidence="8">
    <location>
        <begin position="143"/>
        <end position="166"/>
    </location>
</feature>
<evidence type="ECO:0000313" key="9">
    <source>
        <dbReference type="EMBL" id="MEL0617394.1"/>
    </source>
</evidence>
<organism evidence="9 10">
    <name type="scientific">Cobetia marina</name>
    <name type="common">Deleya marina</name>
    <dbReference type="NCBI Taxonomy" id="28258"/>
    <lineage>
        <taxon>Bacteria</taxon>
        <taxon>Pseudomonadati</taxon>
        <taxon>Pseudomonadota</taxon>
        <taxon>Gammaproteobacteria</taxon>
        <taxon>Oceanospirillales</taxon>
        <taxon>Halomonadaceae</taxon>
        <taxon>Cobetia</taxon>
    </lineage>
</organism>
<proteinExistence type="inferred from homology"/>
<feature type="transmembrane region" description="Helical" evidence="8">
    <location>
        <begin position="265"/>
        <end position="289"/>
    </location>
</feature>
<dbReference type="RefSeq" id="WP_077378655.1">
    <property type="nucleotide sequence ID" value="NZ_BJOH01000058.1"/>
</dbReference>
<evidence type="ECO:0000256" key="1">
    <source>
        <dbReference type="ARBA" id="ARBA00004651"/>
    </source>
</evidence>
<comment type="similarity">
    <text evidence="2">Belongs to the BCCT transporter (TC 2.A.15) family.</text>
</comment>
<evidence type="ECO:0000256" key="8">
    <source>
        <dbReference type="SAM" id="Phobius"/>
    </source>
</evidence>
<feature type="transmembrane region" description="Helical" evidence="8">
    <location>
        <begin position="235"/>
        <end position="253"/>
    </location>
</feature>
<evidence type="ECO:0000313" key="10">
    <source>
        <dbReference type="Proteomes" id="UP001378242"/>
    </source>
</evidence>
<dbReference type="GeneID" id="43179351"/>
<comment type="subcellular location">
    <subcellularLocation>
        <location evidence="1">Cell membrane</location>
        <topology evidence="1">Multi-pass membrane protein</topology>
    </subcellularLocation>
</comment>
<dbReference type="PANTHER" id="PTHR30047">
    <property type="entry name" value="HIGH-AFFINITY CHOLINE TRANSPORT PROTEIN-RELATED"/>
    <property type="match status" value="1"/>
</dbReference>
<evidence type="ECO:0000256" key="6">
    <source>
        <dbReference type="ARBA" id="ARBA00022989"/>
    </source>
</evidence>
<feature type="transmembrane region" description="Helical" evidence="8">
    <location>
        <begin position="324"/>
        <end position="341"/>
    </location>
</feature>
<dbReference type="InterPro" id="IPR018093">
    <property type="entry name" value="BCCT_CS"/>
</dbReference>
<keyword evidence="10" id="KW-1185">Reference proteome</keyword>
<feature type="transmembrane region" description="Helical" evidence="8">
    <location>
        <begin position="55"/>
        <end position="75"/>
    </location>
</feature>
<dbReference type="Proteomes" id="UP001378242">
    <property type="component" value="Unassembled WGS sequence"/>
</dbReference>
<keyword evidence="6 8" id="KW-1133">Transmembrane helix</keyword>
<dbReference type="PANTHER" id="PTHR30047:SF7">
    <property type="entry name" value="HIGH-AFFINITY CHOLINE TRANSPORT PROTEIN"/>
    <property type="match status" value="1"/>
</dbReference>
<accession>A0ABU9GFY9</accession>
<dbReference type="PROSITE" id="PS01303">
    <property type="entry name" value="BCCT"/>
    <property type="match status" value="1"/>
</dbReference>
<dbReference type="InterPro" id="IPR000060">
    <property type="entry name" value="BCCT_transptr"/>
</dbReference>
<feature type="transmembrane region" description="Helical" evidence="8">
    <location>
        <begin position="96"/>
        <end position="115"/>
    </location>
</feature>
<keyword evidence="4" id="KW-1003">Cell membrane</keyword>
<feature type="transmembrane region" description="Helical" evidence="8">
    <location>
        <begin position="406"/>
        <end position="428"/>
    </location>
</feature>
<reference evidence="9 10" key="1">
    <citation type="submission" date="2024-02" db="EMBL/GenBank/DDBJ databases">
        <title>Bacteria isolated from the canopy kelp, Nereocystis luetkeana.</title>
        <authorList>
            <person name="Pfister C.A."/>
            <person name="Younker I.T."/>
            <person name="Light S.H."/>
        </authorList>
    </citation>
    <scope>NUCLEOTIDE SEQUENCE [LARGE SCALE GENOMIC DNA]</scope>
    <source>
        <strain evidence="9 10">TI.5.07</strain>
    </source>
</reference>
<feature type="transmembrane region" description="Helical" evidence="8">
    <location>
        <begin position="353"/>
        <end position="371"/>
    </location>
</feature>
<feature type="transmembrane region" description="Helical" evidence="8">
    <location>
        <begin position="478"/>
        <end position="498"/>
    </location>
</feature>
<feature type="transmembrane region" description="Helical" evidence="8">
    <location>
        <begin position="17"/>
        <end position="35"/>
    </location>
</feature>
<evidence type="ECO:0000256" key="3">
    <source>
        <dbReference type="ARBA" id="ARBA00022448"/>
    </source>
</evidence>
<evidence type="ECO:0000256" key="2">
    <source>
        <dbReference type="ARBA" id="ARBA00005658"/>
    </source>
</evidence>
<keyword evidence="5 8" id="KW-0812">Transmembrane</keyword>
<dbReference type="Pfam" id="PF02028">
    <property type="entry name" value="BCCT"/>
    <property type="match status" value="1"/>
</dbReference>
<evidence type="ECO:0000256" key="7">
    <source>
        <dbReference type="ARBA" id="ARBA00023136"/>
    </source>
</evidence>
<dbReference type="NCBIfam" id="NF007399">
    <property type="entry name" value="PRK09928.1"/>
    <property type="match status" value="1"/>
</dbReference>
<dbReference type="NCBIfam" id="TIGR00842">
    <property type="entry name" value="bcct"/>
    <property type="match status" value="1"/>
</dbReference>
<feature type="transmembrane region" description="Helical" evidence="8">
    <location>
        <begin position="193"/>
        <end position="215"/>
    </location>
</feature>
<evidence type="ECO:0000256" key="5">
    <source>
        <dbReference type="ARBA" id="ARBA00022692"/>
    </source>
</evidence>
<keyword evidence="7 8" id="KW-0472">Membrane</keyword>
<feature type="transmembrane region" description="Helical" evidence="8">
    <location>
        <begin position="449"/>
        <end position="472"/>
    </location>
</feature>